<dbReference type="CDD" id="cd06464">
    <property type="entry name" value="ACD_sHsps-like"/>
    <property type="match status" value="1"/>
</dbReference>
<dbReference type="Gene3D" id="2.60.40.790">
    <property type="match status" value="1"/>
</dbReference>
<dbReference type="InterPro" id="IPR002068">
    <property type="entry name" value="A-crystallin/Hsp20_dom"/>
</dbReference>
<dbReference type="PROSITE" id="PS01031">
    <property type="entry name" value="SHSP"/>
    <property type="match status" value="1"/>
</dbReference>
<organism evidence="5 6">
    <name type="scientific">Lolium multiflorum</name>
    <name type="common">Italian ryegrass</name>
    <name type="synonym">Lolium perenne subsp. multiflorum</name>
    <dbReference type="NCBI Taxonomy" id="4521"/>
    <lineage>
        <taxon>Eukaryota</taxon>
        <taxon>Viridiplantae</taxon>
        <taxon>Streptophyta</taxon>
        <taxon>Embryophyta</taxon>
        <taxon>Tracheophyta</taxon>
        <taxon>Spermatophyta</taxon>
        <taxon>Magnoliopsida</taxon>
        <taxon>Liliopsida</taxon>
        <taxon>Poales</taxon>
        <taxon>Poaceae</taxon>
        <taxon>BOP clade</taxon>
        <taxon>Pooideae</taxon>
        <taxon>Poodae</taxon>
        <taxon>Poeae</taxon>
        <taxon>Poeae Chloroplast Group 2 (Poeae type)</taxon>
        <taxon>Loliodinae</taxon>
        <taxon>Loliinae</taxon>
        <taxon>Lolium</taxon>
    </lineage>
</organism>
<comment type="similarity">
    <text evidence="1 2">Belongs to the small heat shock protein (HSP20) family.</text>
</comment>
<accession>A0AAD8X712</accession>
<dbReference type="EMBL" id="JAUUTY010000001">
    <property type="protein sequence ID" value="KAK1696109.1"/>
    <property type="molecule type" value="Genomic_DNA"/>
</dbReference>
<dbReference type="PANTHER" id="PTHR46991:SF36">
    <property type="entry name" value="26.2 KDA HEAT SHOCK PROTEIN, MITOCHONDRIAL"/>
    <property type="match status" value="1"/>
</dbReference>
<evidence type="ECO:0000256" key="1">
    <source>
        <dbReference type="PROSITE-ProRule" id="PRU00285"/>
    </source>
</evidence>
<evidence type="ECO:0000256" key="2">
    <source>
        <dbReference type="RuleBase" id="RU003616"/>
    </source>
</evidence>
<name>A0AAD8X712_LOLMU</name>
<dbReference type="AlphaFoldDB" id="A0AAD8X712"/>
<keyword evidence="6" id="KW-1185">Reference proteome</keyword>
<gene>
    <name evidence="5" type="ORF">QYE76_012806</name>
</gene>
<sequence>MLAEPSPTGAPVAYCALCPAAVRRLCSTQGKEARRSDDDDDDTNGRARDSDLPSFFSHDVFDRFAAPTSLARLLGLMDDAVAAPGLGGLSSTAGRGWSVAKEDDEAVYLKVPMPGFGKEHVKVSAEKNILVIKGEGEKDAWNVDKDDNAVPRFNRRIELPANTYKMDKIKAEMKNGVLMVTVPKIKKEERKDVFQITVE</sequence>
<dbReference type="PANTHER" id="PTHR46991">
    <property type="entry name" value="23.5 KDA HEAT SHOCK PROTEIN, MITOCHONDRIAL"/>
    <property type="match status" value="1"/>
</dbReference>
<protein>
    <recommendedName>
        <fullName evidence="4">SHSP domain-containing protein</fullName>
    </recommendedName>
</protein>
<feature type="domain" description="SHSP" evidence="4">
    <location>
        <begin position="88"/>
        <end position="199"/>
    </location>
</feature>
<evidence type="ECO:0000313" key="5">
    <source>
        <dbReference type="EMBL" id="KAK1696109.1"/>
    </source>
</evidence>
<evidence type="ECO:0000313" key="6">
    <source>
        <dbReference type="Proteomes" id="UP001231189"/>
    </source>
</evidence>
<feature type="region of interest" description="Disordered" evidence="3">
    <location>
        <begin position="27"/>
        <end position="50"/>
    </location>
</feature>
<dbReference type="SUPFAM" id="SSF49764">
    <property type="entry name" value="HSP20-like chaperones"/>
    <property type="match status" value="1"/>
</dbReference>
<proteinExistence type="inferred from homology"/>
<dbReference type="InterPro" id="IPR044656">
    <property type="entry name" value="HSP14.7/HSP23.5/HSP23.6-like"/>
</dbReference>
<comment type="caution">
    <text evidence="5">The sequence shown here is derived from an EMBL/GenBank/DDBJ whole genome shotgun (WGS) entry which is preliminary data.</text>
</comment>
<feature type="compositionally biased region" description="Basic and acidic residues" evidence="3">
    <location>
        <begin position="31"/>
        <end position="50"/>
    </location>
</feature>
<evidence type="ECO:0000256" key="3">
    <source>
        <dbReference type="SAM" id="MobiDB-lite"/>
    </source>
</evidence>
<dbReference type="Proteomes" id="UP001231189">
    <property type="component" value="Unassembled WGS sequence"/>
</dbReference>
<reference evidence="5" key="1">
    <citation type="submission" date="2023-07" db="EMBL/GenBank/DDBJ databases">
        <title>A chromosome-level genome assembly of Lolium multiflorum.</title>
        <authorList>
            <person name="Chen Y."/>
            <person name="Copetti D."/>
            <person name="Kolliker R."/>
            <person name="Studer B."/>
        </authorList>
    </citation>
    <scope>NUCLEOTIDE SEQUENCE</scope>
    <source>
        <strain evidence="5">02402/16</strain>
        <tissue evidence="5">Leaf</tissue>
    </source>
</reference>
<evidence type="ECO:0000259" key="4">
    <source>
        <dbReference type="PROSITE" id="PS01031"/>
    </source>
</evidence>
<dbReference type="InterPro" id="IPR008978">
    <property type="entry name" value="HSP20-like_chaperone"/>
</dbReference>
<dbReference type="Pfam" id="PF00011">
    <property type="entry name" value="HSP20"/>
    <property type="match status" value="1"/>
</dbReference>